<keyword evidence="1" id="KW-1133">Transmembrane helix</keyword>
<evidence type="ECO:0000256" key="1">
    <source>
        <dbReference type="SAM" id="Phobius"/>
    </source>
</evidence>
<sequence>MKRGTLAGFVDDTLVFGVLAWLLSEFHDHGLNPRFWDYAPRLMLQWLLVGLVFSGAVNLSVHLRKPAA</sequence>
<keyword evidence="1" id="KW-0812">Transmembrane</keyword>
<gene>
    <name evidence="2" type="ORF">KK488_09285</name>
</gene>
<dbReference type="EMBL" id="JAHGAW010000005">
    <property type="protein sequence ID" value="MBT2187135.1"/>
    <property type="molecule type" value="Genomic_DNA"/>
</dbReference>
<evidence type="ECO:0000313" key="2">
    <source>
        <dbReference type="EMBL" id="MBT2187135.1"/>
    </source>
</evidence>
<dbReference type="RefSeq" id="WP_214622880.1">
    <property type="nucleotide sequence ID" value="NZ_JAHGAW010000005.1"/>
</dbReference>
<accession>A0A9X1DBR0</accession>
<dbReference type="AlphaFoldDB" id="A0A9X1DBR0"/>
<organism evidence="2 3">
    <name type="scientific">Sphingobium nicotianae</name>
    <dbReference type="NCBI Taxonomy" id="2782607"/>
    <lineage>
        <taxon>Bacteria</taxon>
        <taxon>Pseudomonadati</taxon>
        <taxon>Pseudomonadota</taxon>
        <taxon>Alphaproteobacteria</taxon>
        <taxon>Sphingomonadales</taxon>
        <taxon>Sphingomonadaceae</taxon>
        <taxon>Sphingobium</taxon>
    </lineage>
</organism>
<reference evidence="2" key="1">
    <citation type="submission" date="2021-05" db="EMBL/GenBank/DDBJ databases">
        <title>Genome of Sphingobium sp. strain.</title>
        <authorList>
            <person name="Fan R."/>
        </authorList>
    </citation>
    <scope>NUCLEOTIDE SEQUENCE</scope>
    <source>
        <strain evidence="2">H33</strain>
    </source>
</reference>
<comment type="caution">
    <text evidence="2">The sequence shown here is derived from an EMBL/GenBank/DDBJ whole genome shotgun (WGS) entry which is preliminary data.</text>
</comment>
<protein>
    <submittedName>
        <fullName evidence="2">Uncharacterized protein</fullName>
    </submittedName>
</protein>
<keyword evidence="3" id="KW-1185">Reference proteome</keyword>
<dbReference type="Proteomes" id="UP001138757">
    <property type="component" value="Unassembled WGS sequence"/>
</dbReference>
<evidence type="ECO:0000313" key="3">
    <source>
        <dbReference type="Proteomes" id="UP001138757"/>
    </source>
</evidence>
<feature type="transmembrane region" description="Helical" evidence="1">
    <location>
        <begin position="43"/>
        <end position="63"/>
    </location>
</feature>
<proteinExistence type="predicted"/>
<keyword evidence="1" id="KW-0472">Membrane</keyword>
<feature type="transmembrane region" description="Helical" evidence="1">
    <location>
        <begin position="5"/>
        <end position="23"/>
    </location>
</feature>
<name>A0A9X1DBR0_9SPHN</name>